<dbReference type="EMBL" id="MU274906">
    <property type="protein sequence ID" value="KAI0091183.1"/>
    <property type="molecule type" value="Genomic_DNA"/>
</dbReference>
<name>A0ACB8UA26_9APHY</name>
<organism evidence="1 2">
    <name type="scientific">Irpex rosettiformis</name>
    <dbReference type="NCBI Taxonomy" id="378272"/>
    <lineage>
        <taxon>Eukaryota</taxon>
        <taxon>Fungi</taxon>
        <taxon>Dikarya</taxon>
        <taxon>Basidiomycota</taxon>
        <taxon>Agaricomycotina</taxon>
        <taxon>Agaricomycetes</taxon>
        <taxon>Polyporales</taxon>
        <taxon>Irpicaceae</taxon>
        <taxon>Irpex</taxon>
    </lineage>
</organism>
<evidence type="ECO:0000313" key="2">
    <source>
        <dbReference type="Proteomes" id="UP001055072"/>
    </source>
</evidence>
<accession>A0ACB8UA26</accession>
<evidence type="ECO:0000313" key="1">
    <source>
        <dbReference type="EMBL" id="KAI0091183.1"/>
    </source>
</evidence>
<gene>
    <name evidence="1" type="ORF">BDY19DRAFT_984154</name>
</gene>
<keyword evidence="2" id="KW-1185">Reference proteome</keyword>
<proteinExistence type="predicted"/>
<comment type="caution">
    <text evidence="1">The sequence shown here is derived from an EMBL/GenBank/DDBJ whole genome shotgun (WGS) entry which is preliminary data.</text>
</comment>
<protein>
    <submittedName>
        <fullName evidence="1">Uncharacterized protein</fullName>
    </submittedName>
</protein>
<reference evidence="1" key="1">
    <citation type="journal article" date="2021" name="Environ. Microbiol.">
        <title>Gene family expansions and transcriptome signatures uncover fungal adaptations to wood decay.</title>
        <authorList>
            <person name="Hage H."/>
            <person name="Miyauchi S."/>
            <person name="Viragh M."/>
            <person name="Drula E."/>
            <person name="Min B."/>
            <person name="Chaduli D."/>
            <person name="Navarro D."/>
            <person name="Favel A."/>
            <person name="Norest M."/>
            <person name="Lesage-Meessen L."/>
            <person name="Balint B."/>
            <person name="Merenyi Z."/>
            <person name="de Eugenio L."/>
            <person name="Morin E."/>
            <person name="Martinez A.T."/>
            <person name="Baldrian P."/>
            <person name="Stursova M."/>
            <person name="Martinez M.J."/>
            <person name="Novotny C."/>
            <person name="Magnuson J.K."/>
            <person name="Spatafora J.W."/>
            <person name="Maurice S."/>
            <person name="Pangilinan J."/>
            <person name="Andreopoulos W."/>
            <person name="LaButti K."/>
            <person name="Hundley H."/>
            <person name="Na H."/>
            <person name="Kuo A."/>
            <person name="Barry K."/>
            <person name="Lipzen A."/>
            <person name="Henrissat B."/>
            <person name="Riley R."/>
            <person name="Ahrendt S."/>
            <person name="Nagy L.G."/>
            <person name="Grigoriev I.V."/>
            <person name="Martin F."/>
            <person name="Rosso M.N."/>
        </authorList>
    </citation>
    <scope>NUCLEOTIDE SEQUENCE</scope>
    <source>
        <strain evidence="1">CBS 384.51</strain>
    </source>
</reference>
<sequence>MPPPSGFRLPLTATQTFPSVAQSGQPVAYDLDGRSPIFVGSALLDKSVHPCKIAPTLQPVARVPYGGTEYEHHGRYDLLPFDPNTMEWVPTDSGRVPNGRRPVEGGYEENGAKLYHALAVVNGVKVPGKVGEHLGAAHVAFGGGEHAVREYQILCWKY</sequence>
<dbReference type="Proteomes" id="UP001055072">
    <property type="component" value="Unassembled WGS sequence"/>
</dbReference>